<sequence length="620" mass="68931">MAENCKDMALEKVKGLFPEVEVDRRIVSAVLCGSATAILVSRWVSQRRVQKKLEEAKRRRELGFQQMEKANPGVKAAPILSLPLMELTAKLRDGTMSPESVLHVYIEKALEVTRQINCVTDFLPEYEEQLREVKKPEKGLLYGVPVSIKENIACKGHPNTMGLVKYLDCPEPEDSVIVKVLKKQGAIPFLQEEYSQWGRTVLGGPQGFILPPMMFSVYMRLLNDIMANYACIDCGNTLFGQTLNPFNHKKTSGGSSGGEAALVGGGGSVIGIGTDVAASIRVPCGFCGVCGFKPTGYRLSIKGTTSPVDGMNSAINVIGPVARDMDSLVLCMKAVLCDELFHLDPTVPPLPFNDEIYCSSRPLRIGYYDGDGYFQPSPSMKRAVQETRKLLQEAGHTLIPFTPPRINFLVDELFTKGISADGCSTLVEKFNGEFVDTTWTNQLRCCKMPDLLKRFLALILMPVYPRISRHLNALTGVGSVKNCWKNNADRTAYRNEFIREWQKLKLDVVLCPALGPAFNLGYAGKLFVATTYTHLYNVLNFPAGVVPVTTVSEADEEELRHYKGHYGDPWDKRMKEAVQDSVGLPVAVQCVALPWQEELCLRFMKEVETLSLERRGRRKV</sequence>
<reference evidence="1" key="1">
    <citation type="submission" date="2021-08" db="EMBL/GenBank/DDBJ databases">
        <title>The first chromosome-level gecko genome reveals the dynamic sex chromosomes of Neotropical dwarf geckos (Sphaerodactylidae: Sphaerodactylus).</title>
        <authorList>
            <person name="Pinto B.J."/>
            <person name="Keating S.E."/>
            <person name="Gamble T."/>
        </authorList>
    </citation>
    <scope>NUCLEOTIDE SEQUENCE</scope>
    <source>
        <strain evidence="1">TG3544</strain>
    </source>
</reference>
<dbReference type="Proteomes" id="UP000827872">
    <property type="component" value="Linkage Group LG05"/>
</dbReference>
<evidence type="ECO:0000313" key="1">
    <source>
        <dbReference type="EMBL" id="KAH7999987.1"/>
    </source>
</evidence>
<accession>A0ACB8F4L6</accession>
<dbReference type="EMBL" id="CM037618">
    <property type="protein sequence ID" value="KAH7999987.1"/>
    <property type="molecule type" value="Genomic_DNA"/>
</dbReference>
<organism evidence="1 2">
    <name type="scientific">Sphaerodactylus townsendi</name>
    <dbReference type="NCBI Taxonomy" id="933632"/>
    <lineage>
        <taxon>Eukaryota</taxon>
        <taxon>Metazoa</taxon>
        <taxon>Chordata</taxon>
        <taxon>Craniata</taxon>
        <taxon>Vertebrata</taxon>
        <taxon>Euteleostomi</taxon>
        <taxon>Lepidosauria</taxon>
        <taxon>Squamata</taxon>
        <taxon>Bifurcata</taxon>
        <taxon>Gekkota</taxon>
        <taxon>Sphaerodactylidae</taxon>
        <taxon>Sphaerodactylus</taxon>
    </lineage>
</organism>
<evidence type="ECO:0000313" key="2">
    <source>
        <dbReference type="Proteomes" id="UP000827872"/>
    </source>
</evidence>
<name>A0ACB8F4L6_9SAUR</name>
<protein>
    <submittedName>
        <fullName evidence="1">Uncharacterized protein</fullName>
    </submittedName>
</protein>
<gene>
    <name evidence="1" type="ORF">K3G42_021382</name>
</gene>
<proteinExistence type="predicted"/>
<comment type="caution">
    <text evidence="1">The sequence shown here is derived from an EMBL/GenBank/DDBJ whole genome shotgun (WGS) entry which is preliminary data.</text>
</comment>
<keyword evidence="2" id="KW-1185">Reference proteome</keyword>